<gene>
    <name evidence="9" type="ORF">L596_006386</name>
</gene>
<dbReference type="SUPFAM" id="SSF56672">
    <property type="entry name" value="DNA/RNA polymerases"/>
    <property type="match status" value="1"/>
</dbReference>
<protein>
    <recommendedName>
        <fullName evidence="8">Reverse transcriptase domain-containing protein</fullName>
    </recommendedName>
</protein>
<dbReference type="InterPro" id="IPR053134">
    <property type="entry name" value="RNA-dir_DNA_polymerase"/>
</dbReference>
<dbReference type="InterPro" id="IPR000477">
    <property type="entry name" value="RT_dom"/>
</dbReference>
<evidence type="ECO:0000313" key="10">
    <source>
        <dbReference type="Proteomes" id="UP000298663"/>
    </source>
</evidence>
<evidence type="ECO:0000256" key="4">
    <source>
        <dbReference type="ARBA" id="ARBA00022722"/>
    </source>
</evidence>
<dbReference type="GO" id="GO:0006508">
    <property type="term" value="P:proteolysis"/>
    <property type="evidence" value="ECO:0007669"/>
    <property type="project" value="UniProtKB-KW"/>
</dbReference>
<accession>A0A4U8V439</accession>
<dbReference type="GO" id="GO:0004519">
    <property type="term" value="F:endonuclease activity"/>
    <property type="evidence" value="ECO:0007669"/>
    <property type="project" value="UniProtKB-KW"/>
</dbReference>
<dbReference type="Pfam" id="PF00078">
    <property type="entry name" value="RVT_1"/>
    <property type="match status" value="1"/>
</dbReference>
<keyword evidence="3" id="KW-0548">Nucleotidyltransferase</keyword>
<dbReference type="AlphaFoldDB" id="A0A4U8V439"/>
<evidence type="ECO:0000256" key="2">
    <source>
        <dbReference type="ARBA" id="ARBA00022679"/>
    </source>
</evidence>
<dbReference type="Gene3D" id="3.30.70.270">
    <property type="match status" value="1"/>
</dbReference>
<dbReference type="EMBL" id="CM016762">
    <property type="protein sequence ID" value="TMS39939.1"/>
    <property type="molecule type" value="Genomic_DNA"/>
</dbReference>
<name>A0A4U8V439_STECR</name>
<keyword evidence="7" id="KW-0695">RNA-directed DNA polymerase</keyword>
<dbReference type="Proteomes" id="UP000298663">
    <property type="component" value="Chromosome X"/>
</dbReference>
<reference evidence="9 10" key="2">
    <citation type="journal article" date="2019" name="G3 (Bethesda)">
        <title>Hybrid Assembly of the Genome of the Entomopathogenic Nematode Steinernema carpocapsae Identifies the X-Chromosome.</title>
        <authorList>
            <person name="Serra L."/>
            <person name="Macchietto M."/>
            <person name="Macias-Munoz A."/>
            <person name="McGill C.J."/>
            <person name="Rodriguez I.M."/>
            <person name="Rodriguez B."/>
            <person name="Murad R."/>
            <person name="Mortazavi A."/>
        </authorList>
    </citation>
    <scope>NUCLEOTIDE SEQUENCE [LARGE SCALE GENOMIC DNA]</scope>
    <source>
        <strain evidence="9 10">ALL</strain>
    </source>
</reference>
<feature type="domain" description="Reverse transcriptase" evidence="8">
    <location>
        <begin position="6"/>
        <end position="148"/>
    </location>
</feature>
<sequence>MVSLTALPVDYRRLNQVTQPQVYTLPRISDLLDSVGNKRIFSTFDMEAGFWQIPVHPADIEKTAFVTFLGLFEFVRMPFGLMSAPQTFQDCVDGLCLQQFLSGSVWLYLDDAVLGAMTPEEHLRDISQFLRVLRANGLKLKMAKCHFARSNTLVSSSRLVTSR</sequence>
<evidence type="ECO:0000259" key="8">
    <source>
        <dbReference type="Pfam" id="PF00078"/>
    </source>
</evidence>
<dbReference type="InterPro" id="IPR043502">
    <property type="entry name" value="DNA/RNA_pol_sf"/>
</dbReference>
<evidence type="ECO:0000256" key="6">
    <source>
        <dbReference type="ARBA" id="ARBA00022801"/>
    </source>
</evidence>
<dbReference type="OrthoDB" id="5865526at2759"/>
<dbReference type="PANTHER" id="PTHR24559:SF444">
    <property type="entry name" value="REVERSE TRANSCRIPTASE DOMAIN-CONTAINING PROTEIN"/>
    <property type="match status" value="1"/>
</dbReference>
<reference evidence="9 10" key="1">
    <citation type="journal article" date="2015" name="Genome Biol.">
        <title>Comparative genomics of Steinernema reveals deeply conserved gene regulatory networks.</title>
        <authorList>
            <person name="Dillman A.R."/>
            <person name="Macchietto M."/>
            <person name="Porter C.F."/>
            <person name="Rogers A."/>
            <person name="Williams B."/>
            <person name="Antoshechkin I."/>
            <person name="Lee M.M."/>
            <person name="Goodwin Z."/>
            <person name="Lu X."/>
            <person name="Lewis E.E."/>
            <person name="Goodrich-Blair H."/>
            <person name="Stock S.P."/>
            <person name="Adams B.J."/>
            <person name="Sternberg P.W."/>
            <person name="Mortazavi A."/>
        </authorList>
    </citation>
    <scope>NUCLEOTIDE SEQUENCE [LARGE SCALE GENOMIC DNA]</scope>
    <source>
        <strain evidence="9 10">ALL</strain>
    </source>
</reference>
<dbReference type="InterPro" id="IPR043128">
    <property type="entry name" value="Rev_trsase/Diguanyl_cyclase"/>
</dbReference>
<evidence type="ECO:0000256" key="3">
    <source>
        <dbReference type="ARBA" id="ARBA00022695"/>
    </source>
</evidence>
<keyword evidence="10" id="KW-1185">Reference proteome</keyword>
<evidence type="ECO:0000256" key="7">
    <source>
        <dbReference type="ARBA" id="ARBA00022918"/>
    </source>
</evidence>
<dbReference type="GO" id="GO:0003964">
    <property type="term" value="F:RNA-directed DNA polymerase activity"/>
    <property type="evidence" value="ECO:0007669"/>
    <property type="project" value="UniProtKB-KW"/>
</dbReference>
<dbReference type="PANTHER" id="PTHR24559">
    <property type="entry name" value="TRANSPOSON TY3-I GAG-POL POLYPROTEIN"/>
    <property type="match status" value="1"/>
</dbReference>
<keyword evidence="5" id="KW-0255">Endonuclease</keyword>
<dbReference type="STRING" id="34508.A0A4U8V439"/>
<evidence type="ECO:0000256" key="5">
    <source>
        <dbReference type="ARBA" id="ARBA00022759"/>
    </source>
</evidence>
<keyword evidence="2" id="KW-0808">Transferase</keyword>
<organism evidence="9 10">
    <name type="scientific">Steinernema carpocapsae</name>
    <name type="common">Entomopathogenic nematode</name>
    <dbReference type="NCBI Taxonomy" id="34508"/>
    <lineage>
        <taxon>Eukaryota</taxon>
        <taxon>Metazoa</taxon>
        <taxon>Ecdysozoa</taxon>
        <taxon>Nematoda</taxon>
        <taxon>Chromadorea</taxon>
        <taxon>Rhabditida</taxon>
        <taxon>Tylenchina</taxon>
        <taxon>Panagrolaimomorpha</taxon>
        <taxon>Strongyloidoidea</taxon>
        <taxon>Steinernematidae</taxon>
        <taxon>Steinernema</taxon>
    </lineage>
</organism>
<keyword evidence="4" id="KW-0540">Nuclease</keyword>
<proteinExistence type="predicted"/>
<keyword evidence="6" id="KW-0378">Hydrolase</keyword>
<keyword evidence="1" id="KW-0645">Protease</keyword>
<dbReference type="FunFam" id="3.10.10.10:FF:000007">
    <property type="entry name" value="Retrovirus-related Pol polyprotein from transposon 17.6-like Protein"/>
    <property type="match status" value="1"/>
</dbReference>
<dbReference type="CDD" id="cd01647">
    <property type="entry name" value="RT_LTR"/>
    <property type="match status" value="1"/>
</dbReference>
<evidence type="ECO:0000256" key="1">
    <source>
        <dbReference type="ARBA" id="ARBA00022670"/>
    </source>
</evidence>
<dbReference type="GO" id="GO:0008233">
    <property type="term" value="F:peptidase activity"/>
    <property type="evidence" value="ECO:0007669"/>
    <property type="project" value="UniProtKB-KW"/>
</dbReference>
<evidence type="ECO:0000313" key="9">
    <source>
        <dbReference type="EMBL" id="TMS39939.1"/>
    </source>
</evidence>